<gene>
    <name evidence="4" type="ORF">SAMN05444358_10319</name>
</gene>
<evidence type="ECO:0000256" key="1">
    <source>
        <dbReference type="PROSITE-ProRule" id="PRU00339"/>
    </source>
</evidence>
<dbReference type="Proteomes" id="UP000183400">
    <property type="component" value="Unassembled WGS sequence"/>
</dbReference>
<dbReference type="EMBL" id="FNNP01000003">
    <property type="protein sequence ID" value="SDX09907.1"/>
    <property type="molecule type" value="Genomic_DNA"/>
</dbReference>
<dbReference type="Gene3D" id="3.30.70.1230">
    <property type="entry name" value="Nucleotide cyclase"/>
    <property type="match status" value="1"/>
</dbReference>
<organism evidence="4 5">
    <name type="scientific">Ruegeria halocynthiae</name>
    <dbReference type="NCBI Taxonomy" id="985054"/>
    <lineage>
        <taxon>Bacteria</taxon>
        <taxon>Pseudomonadati</taxon>
        <taxon>Pseudomonadota</taxon>
        <taxon>Alphaproteobacteria</taxon>
        <taxon>Rhodobacterales</taxon>
        <taxon>Roseobacteraceae</taxon>
        <taxon>Ruegeria</taxon>
    </lineage>
</organism>
<sequence>MERRLTAILAADVVGYSRLIRNDETGVLAALKSHRERFFEPIVAAHNGRIVKLMGDGLLIDFSSAVEAVRCAVNLQHYVSADNADIPQDAQVRYRIGLNVGDIVMDQDDIHGDGVNVAARIESLAEPDGIYMSASVVEQVKTKLDLNLEDMGMFEVKNISDPIHVFSIPMDDKAMAIVSAIARHEDMPTKNRLFIAAGIAAAMALGLAAWWQLWSIAPSHDADEQAGLVSGKPSIAVMAFDNLNNDPNQDYLSDGLSESILTALSRFADFFVVARNSSFSYKDSPADARQIAQELGVRYIVEGGVQIVGERLRVTSQLIDATTGQNIWADSYDRELQDIFAVQDEITRTVASLLSTNIDLAEYGRLKHQPTESLGAYELRKRAQEEWFNFTKEGNIRAEELSAKAIALDPNYAGAYVENAWAQINGYRWGWTNSLTREESLERAFIMARKAIELEPFNFKGHWVLANATTQSGNLERAAALYDKAISLNPNSASVLADSIDPLVYGGNAPEAVERMKLAVRLNPHHQDWYLWNLGWAQYFAEEYEAAKVSIEKMTKIPDGLKRTYAPVLLRNGLRSDAQAVMNDFLKANPDFSIQEAQKAPFENKEYLSRWVGDLRALGVPDSKN</sequence>
<dbReference type="Gene3D" id="3.40.50.10070">
    <property type="entry name" value="TolB, N-terminal domain"/>
    <property type="match status" value="1"/>
</dbReference>
<dbReference type="GO" id="GO:0004016">
    <property type="term" value="F:adenylate cyclase activity"/>
    <property type="evidence" value="ECO:0007669"/>
    <property type="project" value="UniProtKB-ARBA"/>
</dbReference>
<accession>A0A1H2YXV9</accession>
<dbReference type="InterPro" id="IPR019734">
    <property type="entry name" value="TPR_rpt"/>
</dbReference>
<keyword evidence="2" id="KW-0472">Membrane</keyword>
<dbReference type="SUPFAM" id="SSF48452">
    <property type="entry name" value="TPR-like"/>
    <property type="match status" value="1"/>
</dbReference>
<protein>
    <submittedName>
        <fullName evidence="4">TolB amino-terminal domain-containing protein</fullName>
    </submittedName>
</protein>
<evidence type="ECO:0000313" key="5">
    <source>
        <dbReference type="Proteomes" id="UP000183400"/>
    </source>
</evidence>
<dbReference type="CDD" id="cd07302">
    <property type="entry name" value="CHD"/>
    <property type="match status" value="1"/>
</dbReference>
<proteinExistence type="predicted"/>
<keyword evidence="1" id="KW-0802">TPR repeat</keyword>
<dbReference type="OrthoDB" id="54411at2"/>
<dbReference type="Pfam" id="PF13181">
    <property type="entry name" value="TPR_8"/>
    <property type="match status" value="1"/>
</dbReference>
<dbReference type="GO" id="GO:0006171">
    <property type="term" value="P:cAMP biosynthetic process"/>
    <property type="evidence" value="ECO:0007669"/>
    <property type="project" value="TreeGrafter"/>
</dbReference>
<dbReference type="InterPro" id="IPR050697">
    <property type="entry name" value="Adenylyl/Guanylyl_Cyclase_3/4"/>
</dbReference>
<feature type="repeat" description="TPR" evidence="1">
    <location>
        <begin position="459"/>
        <end position="492"/>
    </location>
</feature>
<dbReference type="InterPro" id="IPR029787">
    <property type="entry name" value="Nucleotide_cyclase"/>
</dbReference>
<feature type="transmembrane region" description="Helical" evidence="2">
    <location>
        <begin position="193"/>
        <end position="214"/>
    </location>
</feature>
<dbReference type="RefSeq" id="WP_074736834.1">
    <property type="nucleotide sequence ID" value="NZ_FNNP01000003.1"/>
</dbReference>
<keyword evidence="2" id="KW-1133">Transmembrane helix</keyword>
<evidence type="ECO:0000259" key="3">
    <source>
        <dbReference type="PROSITE" id="PS50125"/>
    </source>
</evidence>
<dbReference type="InterPro" id="IPR011990">
    <property type="entry name" value="TPR-like_helical_dom_sf"/>
</dbReference>
<keyword evidence="5" id="KW-1185">Reference proteome</keyword>
<dbReference type="AlphaFoldDB" id="A0A1H2YXV9"/>
<reference evidence="5" key="1">
    <citation type="submission" date="2016-10" db="EMBL/GenBank/DDBJ databases">
        <authorList>
            <person name="Varghese N."/>
            <person name="Submissions S."/>
        </authorList>
    </citation>
    <scope>NUCLEOTIDE SEQUENCE [LARGE SCALE GENOMIC DNA]</scope>
    <source>
        <strain evidence="5">DSM 27839</strain>
    </source>
</reference>
<dbReference type="PROSITE" id="PS50125">
    <property type="entry name" value="GUANYLATE_CYCLASE_2"/>
    <property type="match status" value="1"/>
</dbReference>
<dbReference type="PROSITE" id="PS50005">
    <property type="entry name" value="TPR"/>
    <property type="match status" value="1"/>
</dbReference>
<dbReference type="STRING" id="985054.SAMN05444358_10319"/>
<dbReference type="InterPro" id="IPR001054">
    <property type="entry name" value="A/G_cyclase"/>
</dbReference>
<dbReference type="PANTHER" id="PTHR43081">
    <property type="entry name" value="ADENYLATE CYCLASE, TERMINAL-DIFFERENTIATION SPECIFIC-RELATED"/>
    <property type="match status" value="1"/>
</dbReference>
<dbReference type="Pfam" id="PF00211">
    <property type="entry name" value="Guanylate_cyc"/>
    <property type="match status" value="1"/>
</dbReference>
<dbReference type="Gene3D" id="1.25.40.10">
    <property type="entry name" value="Tetratricopeptide repeat domain"/>
    <property type="match status" value="1"/>
</dbReference>
<evidence type="ECO:0000256" key="2">
    <source>
        <dbReference type="SAM" id="Phobius"/>
    </source>
</evidence>
<dbReference type="PANTHER" id="PTHR43081:SF19">
    <property type="entry name" value="PH-SENSITIVE ADENYLATE CYCLASE RV1264"/>
    <property type="match status" value="1"/>
</dbReference>
<feature type="domain" description="Guanylate cyclase" evidence="3">
    <location>
        <begin position="7"/>
        <end position="122"/>
    </location>
</feature>
<dbReference type="SUPFAM" id="SSF55073">
    <property type="entry name" value="Nucleotide cyclase"/>
    <property type="match status" value="1"/>
</dbReference>
<evidence type="ECO:0000313" key="4">
    <source>
        <dbReference type="EMBL" id="SDX09907.1"/>
    </source>
</evidence>
<dbReference type="GO" id="GO:0035556">
    <property type="term" value="P:intracellular signal transduction"/>
    <property type="evidence" value="ECO:0007669"/>
    <property type="project" value="InterPro"/>
</dbReference>
<keyword evidence="2" id="KW-0812">Transmembrane</keyword>
<name>A0A1H2YXV9_9RHOB</name>